<accession>A0AAN6YYY0</accession>
<dbReference type="RefSeq" id="XP_062643133.1">
    <property type="nucleotide sequence ID" value="XM_062786468.1"/>
</dbReference>
<gene>
    <name evidence="1" type="ORF">N657DRAFT_257273</name>
</gene>
<dbReference type="Gene3D" id="3.30.710.10">
    <property type="entry name" value="Potassium Channel Kv1.1, Chain A"/>
    <property type="match status" value="1"/>
</dbReference>
<reference evidence="1" key="1">
    <citation type="journal article" date="2023" name="Mol. Phylogenet. Evol.">
        <title>Genome-scale phylogeny and comparative genomics of the fungal order Sordariales.</title>
        <authorList>
            <person name="Hensen N."/>
            <person name="Bonometti L."/>
            <person name="Westerberg I."/>
            <person name="Brannstrom I.O."/>
            <person name="Guillou S."/>
            <person name="Cros-Aarteil S."/>
            <person name="Calhoun S."/>
            <person name="Haridas S."/>
            <person name="Kuo A."/>
            <person name="Mondo S."/>
            <person name="Pangilinan J."/>
            <person name="Riley R."/>
            <person name="LaButti K."/>
            <person name="Andreopoulos B."/>
            <person name="Lipzen A."/>
            <person name="Chen C."/>
            <person name="Yan M."/>
            <person name="Daum C."/>
            <person name="Ng V."/>
            <person name="Clum A."/>
            <person name="Steindorff A."/>
            <person name="Ohm R.A."/>
            <person name="Martin F."/>
            <person name="Silar P."/>
            <person name="Natvig D.O."/>
            <person name="Lalanne C."/>
            <person name="Gautier V."/>
            <person name="Ament-Velasquez S.L."/>
            <person name="Kruys A."/>
            <person name="Hutchinson M.I."/>
            <person name="Powell A.J."/>
            <person name="Barry K."/>
            <person name="Miller A.N."/>
            <person name="Grigoriev I.V."/>
            <person name="Debuchy R."/>
            <person name="Gladieux P."/>
            <person name="Hiltunen Thoren M."/>
            <person name="Johannesson H."/>
        </authorList>
    </citation>
    <scope>NUCLEOTIDE SEQUENCE</scope>
    <source>
        <strain evidence="1">CBS 731.68</strain>
    </source>
</reference>
<dbReference type="EMBL" id="MU853249">
    <property type="protein sequence ID" value="KAK4119360.1"/>
    <property type="molecule type" value="Genomic_DNA"/>
</dbReference>
<dbReference type="GeneID" id="87823235"/>
<dbReference type="InterPro" id="IPR011333">
    <property type="entry name" value="SKP1/BTB/POZ_sf"/>
</dbReference>
<organism evidence="1 2">
    <name type="scientific">Parathielavia appendiculata</name>
    <dbReference type="NCBI Taxonomy" id="2587402"/>
    <lineage>
        <taxon>Eukaryota</taxon>
        <taxon>Fungi</taxon>
        <taxon>Dikarya</taxon>
        <taxon>Ascomycota</taxon>
        <taxon>Pezizomycotina</taxon>
        <taxon>Sordariomycetes</taxon>
        <taxon>Sordariomycetidae</taxon>
        <taxon>Sordariales</taxon>
        <taxon>Chaetomiaceae</taxon>
        <taxon>Parathielavia</taxon>
    </lineage>
</organism>
<reference evidence="1" key="2">
    <citation type="submission" date="2023-05" db="EMBL/GenBank/DDBJ databases">
        <authorList>
            <consortium name="Lawrence Berkeley National Laboratory"/>
            <person name="Steindorff A."/>
            <person name="Hensen N."/>
            <person name="Bonometti L."/>
            <person name="Westerberg I."/>
            <person name="Brannstrom I.O."/>
            <person name="Guillou S."/>
            <person name="Cros-Aarteil S."/>
            <person name="Calhoun S."/>
            <person name="Haridas S."/>
            <person name="Kuo A."/>
            <person name="Mondo S."/>
            <person name="Pangilinan J."/>
            <person name="Riley R."/>
            <person name="Labutti K."/>
            <person name="Andreopoulos B."/>
            <person name="Lipzen A."/>
            <person name="Chen C."/>
            <person name="Yanf M."/>
            <person name="Daum C."/>
            <person name="Ng V."/>
            <person name="Clum A."/>
            <person name="Ohm R."/>
            <person name="Martin F."/>
            <person name="Silar P."/>
            <person name="Natvig D."/>
            <person name="Lalanne C."/>
            <person name="Gautier V."/>
            <person name="Ament-Velasquez S.L."/>
            <person name="Kruys A."/>
            <person name="Hutchinson M.I."/>
            <person name="Powell A.J."/>
            <person name="Barry K."/>
            <person name="Miller A.N."/>
            <person name="Grigoriev I.V."/>
            <person name="Debuchy R."/>
            <person name="Gladieux P."/>
            <person name="Thoren M.H."/>
            <person name="Johannesson H."/>
        </authorList>
    </citation>
    <scope>NUCLEOTIDE SEQUENCE</scope>
    <source>
        <strain evidence="1">CBS 731.68</strain>
    </source>
</reference>
<dbReference type="Proteomes" id="UP001302602">
    <property type="component" value="Unassembled WGS sequence"/>
</dbReference>
<proteinExistence type="predicted"/>
<dbReference type="AlphaFoldDB" id="A0AAN6YYY0"/>
<evidence type="ECO:0000313" key="1">
    <source>
        <dbReference type="EMBL" id="KAK4119360.1"/>
    </source>
</evidence>
<name>A0AAN6YYY0_9PEZI</name>
<comment type="caution">
    <text evidence="1">The sequence shown here is derived from an EMBL/GenBank/DDBJ whole genome shotgun (WGS) entry which is preliminary data.</text>
</comment>
<sequence>MEPAQNNPSVYLSDQADLVLVVRNTDGSKVRSFLVFSSMLRHASPYFETLLSPRFEGRQLREAQKEGSQLAIPGITLEEDDVEAMDFIFSCVHFRAERIPRKLTAESIANIAIQSDKYDFNGALIGWINCWCDANNFPQENGTTARDMGYGLLAAYLFRSPAFSTMSARYAHDLPPDFRQIWREYKILSRLPEALKGIYYGCPCFLGAATKNSPH</sequence>
<keyword evidence="2" id="KW-1185">Reference proteome</keyword>
<protein>
    <recommendedName>
        <fullName evidence="3">BTB domain-containing protein</fullName>
    </recommendedName>
</protein>
<evidence type="ECO:0000313" key="2">
    <source>
        <dbReference type="Proteomes" id="UP001302602"/>
    </source>
</evidence>
<evidence type="ECO:0008006" key="3">
    <source>
        <dbReference type="Google" id="ProtNLM"/>
    </source>
</evidence>